<evidence type="ECO:0008006" key="3">
    <source>
        <dbReference type="Google" id="ProtNLM"/>
    </source>
</evidence>
<dbReference type="AlphaFoldDB" id="A0A1G1SSH9"/>
<name>A0A1G1SSH9_9BACT</name>
<dbReference type="OrthoDB" id="1109239at2"/>
<dbReference type="Proteomes" id="UP000177506">
    <property type="component" value="Unassembled WGS sequence"/>
</dbReference>
<evidence type="ECO:0000313" key="2">
    <source>
        <dbReference type="Proteomes" id="UP000177506"/>
    </source>
</evidence>
<dbReference type="EMBL" id="MDZA01000446">
    <property type="protein sequence ID" value="OGX81579.1"/>
    <property type="molecule type" value="Genomic_DNA"/>
</dbReference>
<gene>
    <name evidence="1" type="ORF">BEN49_15350</name>
</gene>
<accession>A0A1G1SSH9</accession>
<comment type="caution">
    <text evidence="1">The sequence shown here is derived from an EMBL/GenBank/DDBJ whole genome shotgun (WGS) entry which is preliminary data.</text>
</comment>
<organism evidence="1 2">
    <name type="scientific">Hymenobacter coccineus</name>
    <dbReference type="NCBI Taxonomy" id="1908235"/>
    <lineage>
        <taxon>Bacteria</taxon>
        <taxon>Pseudomonadati</taxon>
        <taxon>Bacteroidota</taxon>
        <taxon>Cytophagia</taxon>
        <taxon>Cytophagales</taxon>
        <taxon>Hymenobacteraceae</taxon>
        <taxon>Hymenobacter</taxon>
    </lineage>
</organism>
<protein>
    <recommendedName>
        <fullName evidence="3">TonB-dependent receptor-like beta-barrel domain-containing protein</fullName>
    </recommendedName>
</protein>
<dbReference type="RefSeq" id="WP_070747218.1">
    <property type="nucleotide sequence ID" value="NZ_MDZA01000446.1"/>
</dbReference>
<reference evidence="1 2" key="1">
    <citation type="submission" date="2016-08" db="EMBL/GenBank/DDBJ databases">
        <title>Hymenobacter coccineus sp. nov., Hymenobacter lapidarius sp. nov. and Hymenobacter glacialis sp. nov., isolated from Antarctic soil.</title>
        <authorList>
            <person name="Sedlacek I."/>
            <person name="Kralova S."/>
            <person name="Kyrova K."/>
            <person name="Maslanova I."/>
            <person name="Stankova E."/>
            <person name="Vrbovska V."/>
            <person name="Nemec M."/>
            <person name="Bartak M."/>
            <person name="Svec P."/>
            <person name="Busse H.-J."/>
            <person name="Pantucek R."/>
        </authorList>
    </citation>
    <scope>NUCLEOTIDE SEQUENCE [LARGE SCALE GENOMIC DNA]</scope>
    <source>
        <strain evidence="1 2">CCM 8649</strain>
    </source>
</reference>
<proteinExistence type="predicted"/>
<sequence>MQWFGQRPLAHLGNDAAHQHAAGQPAVHYAPRYAALNTQITRAFKRLEVYADVENLTNYRQPNPIESAAFPFSPTFDAAMVWGPAYGRLTYVGLRYCIE</sequence>
<dbReference type="SUPFAM" id="SSF56935">
    <property type="entry name" value="Porins"/>
    <property type="match status" value="1"/>
</dbReference>
<evidence type="ECO:0000313" key="1">
    <source>
        <dbReference type="EMBL" id="OGX81579.1"/>
    </source>
</evidence>
<keyword evidence="2" id="KW-1185">Reference proteome</keyword>